<sequence length="110" mass="12618">MDGKKEREGRERDGERERMREKETGENNSHMTHKCKLEGQNFFFPFARPRDGKRQATGAGRRLSGFCRTLDTKQQLLRCNGTGVRTGLHGKKVMCESNAEGHNDYCKAKK</sequence>
<evidence type="ECO:0000313" key="3">
    <source>
        <dbReference type="Proteomes" id="UP001460270"/>
    </source>
</evidence>
<feature type="region of interest" description="Disordered" evidence="1">
    <location>
        <begin position="1"/>
        <end position="34"/>
    </location>
</feature>
<comment type="caution">
    <text evidence="2">The sequence shown here is derived from an EMBL/GenBank/DDBJ whole genome shotgun (WGS) entry which is preliminary data.</text>
</comment>
<gene>
    <name evidence="2" type="ORF">WMY93_031494</name>
</gene>
<feature type="compositionally biased region" description="Basic and acidic residues" evidence="1">
    <location>
        <begin position="1"/>
        <end position="25"/>
    </location>
</feature>
<dbReference type="Proteomes" id="UP001460270">
    <property type="component" value="Unassembled WGS sequence"/>
</dbReference>
<organism evidence="2 3">
    <name type="scientific">Mugilogobius chulae</name>
    <name type="common">yellowstripe goby</name>
    <dbReference type="NCBI Taxonomy" id="88201"/>
    <lineage>
        <taxon>Eukaryota</taxon>
        <taxon>Metazoa</taxon>
        <taxon>Chordata</taxon>
        <taxon>Craniata</taxon>
        <taxon>Vertebrata</taxon>
        <taxon>Euteleostomi</taxon>
        <taxon>Actinopterygii</taxon>
        <taxon>Neopterygii</taxon>
        <taxon>Teleostei</taxon>
        <taxon>Neoteleostei</taxon>
        <taxon>Acanthomorphata</taxon>
        <taxon>Gobiaria</taxon>
        <taxon>Gobiiformes</taxon>
        <taxon>Gobioidei</taxon>
        <taxon>Gobiidae</taxon>
        <taxon>Gobionellinae</taxon>
        <taxon>Mugilogobius</taxon>
    </lineage>
</organism>
<accession>A0AAW0MM76</accession>
<reference evidence="3" key="1">
    <citation type="submission" date="2024-04" db="EMBL/GenBank/DDBJ databases">
        <title>Salinicola lusitanus LLJ914,a marine bacterium isolated from the Okinawa Trough.</title>
        <authorList>
            <person name="Li J."/>
        </authorList>
    </citation>
    <scope>NUCLEOTIDE SEQUENCE [LARGE SCALE GENOMIC DNA]</scope>
</reference>
<protein>
    <submittedName>
        <fullName evidence="2">Uncharacterized protein</fullName>
    </submittedName>
</protein>
<dbReference type="AlphaFoldDB" id="A0AAW0MM76"/>
<dbReference type="EMBL" id="JBBPFD010000669">
    <property type="protein sequence ID" value="KAK7877854.1"/>
    <property type="molecule type" value="Genomic_DNA"/>
</dbReference>
<proteinExistence type="predicted"/>
<evidence type="ECO:0000313" key="2">
    <source>
        <dbReference type="EMBL" id="KAK7877854.1"/>
    </source>
</evidence>
<evidence type="ECO:0000256" key="1">
    <source>
        <dbReference type="SAM" id="MobiDB-lite"/>
    </source>
</evidence>
<keyword evidence="3" id="KW-1185">Reference proteome</keyword>
<name>A0AAW0MM76_9GOBI</name>